<dbReference type="CDD" id="cd03811">
    <property type="entry name" value="GT4_GT28_WabH-like"/>
    <property type="match status" value="1"/>
</dbReference>
<keyword evidence="3" id="KW-1185">Reference proteome</keyword>
<dbReference type="PANTHER" id="PTHR12526:SF638">
    <property type="entry name" value="SPORE COAT PROTEIN SA"/>
    <property type="match status" value="1"/>
</dbReference>
<keyword evidence="2" id="KW-0808">Transferase</keyword>
<evidence type="ECO:0000259" key="1">
    <source>
        <dbReference type="Pfam" id="PF00534"/>
    </source>
</evidence>
<feature type="domain" description="Glycosyl transferase family 1" evidence="1">
    <location>
        <begin position="216"/>
        <end position="366"/>
    </location>
</feature>
<dbReference type="AlphaFoldDB" id="A0A847QZZ7"/>
<dbReference type="Pfam" id="PF00534">
    <property type="entry name" value="Glycos_transf_1"/>
    <property type="match status" value="1"/>
</dbReference>
<dbReference type="Gene3D" id="3.40.50.2000">
    <property type="entry name" value="Glycogen Phosphorylase B"/>
    <property type="match status" value="2"/>
</dbReference>
<dbReference type="GO" id="GO:1901135">
    <property type="term" value="P:carbohydrate derivative metabolic process"/>
    <property type="evidence" value="ECO:0007669"/>
    <property type="project" value="UniProtKB-ARBA"/>
</dbReference>
<comment type="caution">
    <text evidence="2">The sequence shown here is derived from an EMBL/GenBank/DDBJ whole genome shotgun (WGS) entry which is preliminary data.</text>
</comment>
<organism evidence="2 3">
    <name type="scientific">Marinomonas profundi</name>
    <dbReference type="NCBI Taxonomy" id="2726122"/>
    <lineage>
        <taxon>Bacteria</taxon>
        <taxon>Pseudomonadati</taxon>
        <taxon>Pseudomonadota</taxon>
        <taxon>Gammaproteobacteria</taxon>
        <taxon>Oceanospirillales</taxon>
        <taxon>Oceanospirillaceae</taxon>
        <taxon>Marinomonas</taxon>
    </lineage>
</organism>
<protein>
    <submittedName>
        <fullName evidence="2">Glycosyltransferase</fullName>
    </submittedName>
</protein>
<accession>A0A847QZZ7</accession>
<dbReference type="SUPFAM" id="SSF53756">
    <property type="entry name" value="UDP-Glycosyltransferase/glycogen phosphorylase"/>
    <property type="match status" value="1"/>
</dbReference>
<evidence type="ECO:0000313" key="2">
    <source>
        <dbReference type="EMBL" id="NLQ19079.1"/>
    </source>
</evidence>
<evidence type="ECO:0000313" key="3">
    <source>
        <dbReference type="Proteomes" id="UP000586067"/>
    </source>
</evidence>
<proteinExistence type="predicted"/>
<name>A0A847QZZ7_9GAMM</name>
<dbReference type="Proteomes" id="UP000586067">
    <property type="component" value="Unassembled WGS sequence"/>
</dbReference>
<reference evidence="2 3" key="1">
    <citation type="submission" date="2020-04" db="EMBL/GenBank/DDBJ databases">
        <title>Marinomonas sp. M1K-6 isolated from the deep seawater of the Mariana Trench.</title>
        <authorList>
            <person name="Li Y."/>
        </authorList>
    </citation>
    <scope>NUCLEOTIDE SEQUENCE [LARGE SCALE GENOMIC DNA]</scope>
    <source>
        <strain evidence="2 3">M1K-6</strain>
    </source>
</reference>
<gene>
    <name evidence="2" type="ORF">HGG82_15870</name>
</gene>
<dbReference type="EMBL" id="JABAEK010000027">
    <property type="protein sequence ID" value="NLQ19079.1"/>
    <property type="molecule type" value="Genomic_DNA"/>
</dbReference>
<dbReference type="InterPro" id="IPR001296">
    <property type="entry name" value="Glyco_trans_1"/>
</dbReference>
<sequence>MRTLVVVRTLKTGGMERVAVNLADAFADQGHESHLLYFKIRKDPLYPNNKSVILHEFNVNKLAIGRPLSIFAEITAKLCNLAWRKSHFLIAGWYGGQQLQEKVAQLEKQYGQFDRIVFRGEGTYESVWSFQHDNAIYVLENIVKANSNSKRLSKKRFHALFQNKQLAAVSNGVKNAAIALFDKENITPQHIQVITNPCPIEQIRQQANAEKPQGMPDGPYIVNVARLVPQKDQQMLLEAYAKSRTTLPLVIVGEGKLKTELQNTAKSLGIDNKVHFVGNQANPYVWMKHASLFVLSSKFEGLGIVLFESLACGTPIISVDCPGGVRDIFKDELESYLCEQNADALAQKIDQIVEQNGYPIQEKWIEDFKPENVVKAFLHKPHPL</sequence>
<dbReference type="GO" id="GO:0016757">
    <property type="term" value="F:glycosyltransferase activity"/>
    <property type="evidence" value="ECO:0007669"/>
    <property type="project" value="InterPro"/>
</dbReference>
<dbReference type="RefSeq" id="WP_168827454.1">
    <property type="nucleotide sequence ID" value="NZ_CP073013.1"/>
</dbReference>
<dbReference type="PANTHER" id="PTHR12526">
    <property type="entry name" value="GLYCOSYLTRANSFERASE"/>
    <property type="match status" value="1"/>
</dbReference>